<dbReference type="PANTHER" id="PTHR30288:SF0">
    <property type="entry name" value="FLAGELLAR HOOK-ASSOCIATED PROTEIN 2"/>
    <property type="match status" value="1"/>
</dbReference>
<protein>
    <recommendedName>
        <fullName evidence="5">Flagellar hook-associated protein 2</fullName>
        <shortName evidence="5">HAP2</shortName>
    </recommendedName>
    <alternativeName>
        <fullName evidence="5">Flagellar cap protein</fullName>
    </alternativeName>
</protein>
<sequence>MGIQIGGLASGLDTDAIVKELMQAEQVRVDKVEQDKTLAEWTRDAYNDINQKFAEFIISTRESFGLTDSSSGVLLNKSVSSLKWIKGANSSNATVAQVSARADAVNGTYQINVKQLATNWSAASGGAISENAIHGDRSNLQSQFALEENDKIHFEIATQNKSIEVFIDNITGIESNSYVQIKDKEGNIINRIDLEGDTSNISLNDLVKQINQTNIGVTAIYDETIDRFFLQTSETGLENTIQIIEYDVDGVPISGGGFFNKLNLQYNNNGKIENIILNTQYAGQNAIIDFGAAQNISQSSNQFTINNIHFDLKSTGLTTVMVSTNEDAVIEKITDFVDKYNDLVEEVNKLLSQKRYREYPPLTKAQRDEMKEKEIELWEEKAKSGLLRNDSIIHRTLQRMRSGLYEKVQGMEGDLDALTKIGITTQTYSSGSAGGKLTIDEKKLREAIRKDVDGVIQLLFKQPDPSITEETEKRENTGLISRLYGDLITGMKEIIAKAGPGDDSELYRNVNSSMLIDFVTNQSSISMLDKNIINYEKRILDLERRFKDIESRYWSQFTAMEKALASMNAQSNWLYQQLGM</sequence>
<dbReference type="GO" id="GO:0071973">
    <property type="term" value="P:bacterial-type flagellum-dependent cell motility"/>
    <property type="evidence" value="ECO:0007669"/>
    <property type="project" value="TreeGrafter"/>
</dbReference>
<dbReference type="InterPro" id="IPR040026">
    <property type="entry name" value="FliD"/>
</dbReference>
<evidence type="ECO:0000259" key="7">
    <source>
        <dbReference type="Pfam" id="PF07195"/>
    </source>
</evidence>
<dbReference type="RefSeq" id="WP_087678397.1">
    <property type="nucleotide sequence ID" value="NZ_FUWV01000004.1"/>
</dbReference>
<keyword evidence="4 5" id="KW-0975">Bacterial flagellum</keyword>
<evidence type="ECO:0000256" key="5">
    <source>
        <dbReference type="RuleBase" id="RU362066"/>
    </source>
</evidence>
<feature type="domain" description="Flagellar hook-associated protein 2 N-terminal" evidence="6">
    <location>
        <begin position="10"/>
        <end position="119"/>
    </location>
</feature>
<dbReference type="PANTHER" id="PTHR30288">
    <property type="entry name" value="FLAGELLAR CAP/ASSEMBLY PROTEIN FLID"/>
    <property type="match status" value="1"/>
</dbReference>
<dbReference type="InterPro" id="IPR010809">
    <property type="entry name" value="FliD_C"/>
</dbReference>
<comment type="function">
    <text evidence="5">Required for morphogenesis and for the elongation of the flagellar filament by facilitating polymerization of the flagellin monomers at the tip of growing filament. Forms a capping structure, which prevents flagellin subunits (transported through the central channel of the flagellum) from leaking out without polymerization at the distal end.</text>
</comment>
<evidence type="ECO:0000256" key="1">
    <source>
        <dbReference type="ARBA" id="ARBA00009764"/>
    </source>
</evidence>
<dbReference type="Pfam" id="PF07195">
    <property type="entry name" value="FliD_C"/>
    <property type="match status" value="1"/>
</dbReference>
<dbReference type="Proteomes" id="UP000196365">
    <property type="component" value="Unassembled WGS sequence"/>
</dbReference>
<dbReference type="OrthoDB" id="9776025at2"/>
<dbReference type="EMBL" id="FUWV01000004">
    <property type="protein sequence ID" value="SJZ53105.1"/>
    <property type="molecule type" value="Genomic_DNA"/>
</dbReference>
<dbReference type="GO" id="GO:0007155">
    <property type="term" value="P:cell adhesion"/>
    <property type="evidence" value="ECO:0007669"/>
    <property type="project" value="InterPro"/>
</dbReference>
<dbReference type="GO" id="GO:0009421">
    <property type="term" value="C:bacterial-type flagellum filament cap"/>
    <property type="evidence" value="ECO:0007669"/>
    <property type="project" value="InterPro"/>
</dbReference>
<gene>
    <name evidence="8" type="ORF">SAMN02745973_00923</name>
</gene>
<dbReference type="GO" id="GO:0009424">
    <property type="term" value="C:bacterial-type flagellum hook"/>
    <property type="evidence" value="ECO:0007669"/>
    <property type="project" value="UniProtKB-UniRule"/>
</dbReference>
<dbReference type="AlphaFoldDB" id="A0A1T4LED9"/>
<evidence type="ECO:0000259" key="6">
    <source>
        <dbReference type="Pfam" id="PF02465"/>
    </source>
</evidence>
<keyword evidence="8" id="KW-0966">Cell projection</keyword>
<dbReference type="GO" id="GO:0005576">
    <property type="term" value="C:extracellular region"/>
    <property type="evidence" value="ECO:0007669"/>
    <property type="project" value="UniProtKB-SubCell"/>
</dbReference>
<dbReference type="Pfam" id="PF02465">
    <property type="entry name" value="FliD_N"/>
    <property type="match status" value="1"/>
</dbReference>
<evidence type="ECO:0000256" key="4">
    <source>
        <dbReference type="ARBA" id="ARBA00023143"/>
    </source>
</evidence>
<proteinExistence type="inferred from homology"/>
<keyword evidence="3 5" id="KW-0175">Coiled coil</keyword>
<feature type="coiled-coil region" evidence="5">
    <location>
        <begin position="525"/>
        <end position="552"/>
    </location>
</feature>
<comment type="subcellular location">
    <subcellularLocation>
        <location evidence="5">Secreted</location>
    </subcellularLocation>
    <subcellularLocation>
        <location evidence="5">Bacterial flagellum</location>
    </subcellularLocation>
</comment>
<keyword evidence="8" id="KW-0969">Cilium</keyword>
<keyword evidence="8" id="KW-0282">Flagellum</keyword>
<comment type="similarity">
    <text evidence="1 5">Belongs to the FliD family.</text>
</comment>
<evidence type="ECO:0000313" key="8">
    <source>
        <dbReference type="EMBL" id="SJZ53105.1"/>
    </source>
</evidence>
<evidence type="ECO:0000313" key="9">
    <source>
        <dbReference type="Proteomes" id="UP000196365"/>
    </source>
</evidence>
<name>A0A1T4LED9_9FIRM</name>
<feature type="domain" description="Flagellar hook-associated protein 2 C-terminal" evidence="7">
    <location>
        <begin position="283"/>
        <end position="569"/>
    </location>
</feature>
<reference evidence="8 9" key="1">
    <citation type="submission" date="2017-02" db="EMBL/GenBank/DDBJ databases">
        <authorList>
            <person name="Peterson S.W."/>
        </authorList>
    </citation>
    <scope>NUCLEOTIDE SEQUENCE [LARGE SCALE GENOMIC DNA]</scope>
    <source>
        <strain evidence="8 9">DSM 15102</strain>
    </source>
</reference>
<keyword evidence="9" id="KW-1185">Reference proteome</keyword>
<evidence type="ECO:0000256" key="3">
    <source>
        <dbReference type="ARBA" id="ARBA00023054"/>
    </source>
</evidence>
<evidence type="ECO:0000256" key="2">
    <source>
        <dbReference type="ARBA" id="ARBA00011255"/>
    </source>
</evidence>
<organism evidence="8 9">
    <name type="scientific">Garciella nitratireducens DSM 15102</name>
    <dbReference type="NCBI Taxonomy" id="1121911"/>
    <lineage>
        <taxon>Bacteria</taxon>
        <taxon>Bacillati</taxon>
        <taxon>Bacillota</taxon>
        <taxon>Clostridia</taxon>
        <taxon>Eubacteriales</taxon>
        <taxon>Eubacteriaceae</taxon>
        <taxon>Garciella</taxon>
    </lineage>
</organism>
<dbReference type="InterPro" id="IPR003481">
    <property type="entry name" value="FliD_N"/>
</dbReference>
<keyword evidence="5" id="KW-0964">Secreted</keyword>
<accession>A0A1T4LED9</accession>
<comment type="subunit">
    <text evidence="2 5">Homopentamer.</text>
</comment>